<reference evidence="2" key="1">
    <citation type="submission" date="2020-01" db="EMBL/GenBank/DDBJ databases">
        <authorList>
            <person name="Feng Z.H.Z."/>
        </authorList>
    </citation>
    <scope>NUCLEOTIDE SEQUENCE</scope>
    <source>
        <strain evidence="2">CBS107.38</strain>
    </source>
</reference>
<keyword evidence="3" id="KW-1185">Reference proteome</keyword>
<dbReference type="GeneID" id="62208899"/>
<gene>
    <name evidence="2" type="ORF">GT037_010674</name>
</gene>
<feature type="compositionally biased region" description="Basic and acidic residues" evidence="1">
    <location>
        <begin position="11"/>
        <end position="21"/>
    </location>
</feature>
<reference evidence="2" key="2">
    <citation type="submission" date="2020-08" db="EMBL/GenBank/DDBJ databases">
        <title>Draft Genome Sequence of Cumin Blight Pathogen Alternaria burnsii.</title>
        <authorList>
            <person name="Feng Z."/>
        </authorList>
    </citation>
    <scope>NUCLEOTIDE SEQUENCE</scope>
    <source>
        <strain evidence="2">CBS107.38</strain>
    </source>
</reference>
<dbReference type="Proteomes" id="UP000596902">
    <property type="component" value="Unassembled WGS sequence"/>
</dbReference>
<dbReference type="AlphaFoldDB" id="A0A8H7AVL4"/>
<proteinExistence type="predicted"/>
<dbReference type="RefSeq" id="XP_038781725.1">
    <property type="nucleotide sequence ID" value="XM_038935721.1"/>
</dbReference>
<sequence>MWILVPQRQQKSRENLEDPLQHLKSPPSATSGQPTCAGHMGNGINWDQDLVPPESDRVINGVFGLIEGQLRQQTAFQG</sequence>
<evidence type="ECO:0000256" key="1">
    <source>
        <dbReference type="SAM" id="MobiDB-lite"/>
    </source>
</evidence>
<feature type="region of interest" description="Disordered" evidence="1">
    <location>
        <begin position="1"/>
        <end position="46"/>
    </location>
</feature>
<evidence type="ECO:0000313" key="3">
    <source>
        <dbReference type="Proteomes" id="UP000596902"/>
    </source>
</evidence>
<evidence type="ECO:0000313" key="2">
    <source>
        <dbReference type="EMBL" id="KAF7671349.1"/>
    </source>
</evidence>
<protein>
    <submittedName>
        <fullName evidence="2">Uncharacterized protein</fullName>
    </submittedName>
</protein>
<name>A0A8H7AVL4_9PLEO</name>
<organism evidence="2 3">
    <name type="scientific">Alternaria burnsii</name>
    <dbReference type="NCBI Taxonomy" id="1187904"/>
    <lineage>
        <taxon>Eukaryota</taxon>
        <taxon>Fungi</taxon>
        <taxon>Dikarya</taxon>
        <taxon>Ascomycota</taxon>
        <taxon>Pezizomycotina</taxon>
        <taxon>Dothideomycetes</taxon>
        <taxon>Pleosporomycetidae</taxon>
        <taxon>Pleosporales</taxon>
        <taxon>Pleosporineae</taxon>
        <taxon>Pleosporaceae</taxon>
        <taxon>Alternaria</taxon>
        <taxon>Alternaria sect. Alternaria</taxon>
    </lineage>
</organism>
<accession>A0A8H7AVL4</accession>
<comment type="caution">
    <text evidence="2">The sequence shown here is derived from an EMBL/GenBank/DDBJ whole genome shotgun (WGS) entry which is preliminary data.</text>
</comment>
<dbReference type="EMBL" id="JAAABM010000023">
    <property type="protein sequence ID" value="KAF7671349.1"/>
    <property type="molecule type" value="Genomic_DNA"/>
</dbReference>